<comment type="caution">
    <text evidence="2">The sequence shown here is derived from an EMBL/GenBank/DDBJ whole genome shotgun (WGS) entry which is preliminary data.</text>
</comment>
<gene>
    <name evidence="2" type="ORF">DP116_12300</name>
</gene>
<evidence type="ECO:0000313" key="2">
    <source>
        <dbReference type="EMBL" id="NMG20193.1"/>
    </source>
</evidence>
<dbReference type="Proteomes" id="UP000718564">
    <property type="component" value="Unassembled WGS sequence"/>
</dbReference>
<keyword evidence="1" id="KW-1133">Transmembrane helix</keyword>
<name>A0ABX1P886_9CYAN</name>
<accession>A0ABX1P886</accession>
<organism evidence="2 3">
    <name type="scientific">Brasilonema bromeliae SPC951</name>
    <dbReference type="NCBI Taxonomy" id="385972"/>
    <lineage>
        <taxon>Bacteria</taxon>
        <taxon>Bacillati</taxon>
        <taxon>Cyanobacteriota</taxon>
        <taxon>Cyanophyceae</taxon>
        <taxon>Nostocales</taxon>
        <taxon>Scytonemataceae</taxon>
        <taxon>Brasilonema</taxon>
        <taxon>Bromeliae group (in: Brasilonema)</taxon>
    </lineage>
</organism>
<keyword evidence="3" id="KW-1185">Reference proteome</keyword>
<protein>
    <submittedName>
        <fullName evidence="2">Uncharacterized protein</fullName>
    </submittedName>
</protein>
<reference evidence="2 3" key="1">
    <citation type="submission" date="2018-06" db="EMBL/GenBank/DDBJ databases">
        <title>Comparative genomics of Brasilonema spp. strains.</title>
        <authorList>
            <person name="Alvarenga D.O."/>
            <person name="Fiore M.F."/>
            <person name="Varani A.M."/>
        </authorList>
    </citation>
    <scope>NUCLEOTIDE SEQUENCE [LARGE SCALE GENOMIC DNA]</scope>
    <source>
        <strain evidence="2 3">SPC951</strain>
    </source>
</reference>
<evidence type="ECO:0000256" key="1">
    <source>
        <dbReference type="SAM" id="Phobius"/>
    </source>
</evidence>
<dbReference type="RefSeq" id="WP_169155461.1">
    <property type="nucleotide sequence ID" value="NZ_CAWPJE010000061.1"/>
</dbReference>
<keyword evidence="1" id="KW-0812">Transmembrane</keyword>
<sequence length="405" mass="45230">MVNEREPSPQEQLLNKKASYSEKTHRIFALSQFLKSISPIIWTLVILIVVISLWGKISIGSIGGKYISKSSGDISNGRVVITVPSIPPQINSDLVLALKNARASSETYASEKLDKWIAQLRERVDNDFLNWYFNYFTQLDIGFRAIITDFSSLITRGFNPNQSTPEAQKAEKLTEEFQREFTRRVLKPEIAQIKLERFTRETINAYVSELSEQLAGIQSEYKIPQADWERYLSGVSTTILDSAGNNQDLSLRVLSRGTEYLVALPLSKATVKLGSGLATKFAENAAAKAAAKTTAKMTTKISTKAAGKVASEFSIPTLSTIGLELIDPLAAVGILAWDVWDNYHTAQVERPKMREAILEYLDEMKQVLLYNPHDSIMSTIYSFEGGLIDKLAEKKLNHNAVFVQP</sequence>
<dbReference type="EMBL" id="QMEB01000081">
    <property type="protein sequence ID" value="NMG20193.1"/>
    <property type="molecule type" value="Genomic_DNA"/>
</dbReference>
<proteinExistence type="predicted"/>
<evidence type="ECO:0000313" key="3">
    <source>
        <dbReference type="Proteomes" id="UP000718564"/>
    </source>
</evidence>
<feature type="transmembrane region" description="Helical" evidence="1">
    <location>
        <begin position="40"/>
        <end position="59"/>
    </location>
</feature>
<keyword evidence="1" id="KW-0472">Membrane</keyword>